<feature type="compositionally biased region" description="Polar residues" evidence="3">
    <location>
        <begin position="31"/>
        <end position="53"/>
    </location>
</feature>
<dbReference type="AlphaFoldDB" id="A0A813L7R9"/>
<dbReference type="SMART" id="SM00025">
    <property type="entry name" value="Pumilio"/>
    <property type="match status" value="5"/>
</dbReference>
<gene>
    <name evidence="5" type="ORF">PGLA1383_LOCUS46845</name>
    <name evidence="6" type="ORF">PGLA2088_LOCUS41644</name>
</gene>
<protein>
    <recommendedName>
        <fullName evidence="4">PUM-HD domain-containing protein</fullName>
    </recommendedName>
</protein>
<evidence type="ECO:0000313" key="8">
    <source>
        <dbReference type="Proteomes" id="UP000654075"/>
    </source>
</evidence>
<evidence type="ECO:0000256" key="2">
    <source>
        <dbReference type="PROSITE-ProRule" id="PRU00317"/>
    </source>
</evidence>
<dbReference type="PROSITE" id="PS50302">
    <property type="entry name" value="PUM"/>
    <property type="match status" value="4"/>
</dbReference>
<comment type="caution">
    <text evidence="6">The sequence shown here is derived from an EMBL/GenBank/DDBJ whole genome shotgun (WGS) entry which is preliminary data.</text>
</comment>
<dbReference type="EMBL" id="CAJNNW010033939">
    <property type="protein sequence ID" value="CAE8720971.1"/>
    <property type="molecule type" value="Genomic_DNA"/>
</dbReference>
<accession>A0A813L7R9</accession>
<dbReference type="EMBL" id="CAJNNV010029909">
    <property type="protein sequence ID" value="CAE8630574.1"/>
    <property type="molecule type" value="Genomic_DNA"/>
</dbReference>
<keyword evidence="1" id="KW-0677">Repeat</keyword>
<dbReference type="PANTHER" id="PTHR12537:SF12">
    <property type="entry name" value="MATERNAL PROTEIN PUMILIO"/>
    <property type="match status" value="1"/>
</dbReference>
<evidence type="ECO:0000259" key="4">
    <source>
        <dbReference type="PROSITE" id="PS50303"/>
    </source>
</evidence>
<dbReference type="SUPFAM" id="SSF48371">
    <property type="entry name" value="ARM repeat"/>
    <property type="match status" value="1"/>
</dbReference>
<dbReference type="Proteomes" id="UP000654075">
    <property type="component" value="Unassembled WGS sequence"/>
</dbReference>
<dbReference type="PANTHER" id="PTHR12537">
    <property type="entry name" value="RNA BINDING PROTEIN PUMILIO-RELATED"/>
    <property type="match status" value="1"/>
</dbReference>
<dbReference type="OrthoDB" id="668540at2759"/>
<feature type="domain" description="PUM-HD" evidence="4">
    <location>
        <begin position="314"/>
        <end position="636"/>
    </location>
</feature>
<feature type="repeat" description="Pumilio" evidence="2">
    <location>
        <begin position="496"/>
        <end position="531"/>
    </location>
</feature>
<proteinExistence type="predicted"/>
<dbReference type="PROSITE" id="PS50303">
    <property type="entry name" value="PUM_HD"/>
    <property type="match status" value="1"/>
</dbReference>
<sequence>MMLPVLLRPVTKSASRLFVAGTGAAADRSTDSSQEVNQPPATTYNHHPLQSQPPATPERKPSAAASGVPPLWNTGSASNRWVQNVLAQGGRQDGQQEQQVEQHVEQLQGAGEQQVQMMQQQMQYGVSGADASASSSQCVWQPISMGSFPAGAWVWPAVFLTNDGYFSQGMQMGGYSQAVNMNQGEQHQQMQMQQPQQLAQEQSQAQHMPVDCSQWEGSPAVADFGAGGGSPRTAAGRTAASRKQRRKQKTAVAVTGAASAAPQLGAVVHAVVEPQPAQPGLLAPRGAQSGAPIVGSGPSSCDALIPGPVVFTSAQSSPTSSVQDLGSLLASTEAGSVQYWPPTPESTPPSSPRHAQASLERFGNWPMQPAAMAARRGQIETHMVEEDAAVPNVEAPPNDEEMEKCEVMLAQLEDADGRPELMELLATHAWDMACTAGGTRVVQKALEVASAAERVMLTEQMQGHVREAFASPHANHVLQKCIELISPDRVQFVLAEMRGNAVAAARHRYGCRVLERLLEHCPTEQTAPLVDEVLGGAPQLCRHTFGNFVVQHVLEHGTPEQRHLIADVIQADIQRLARHRVASHVVRCALKHCAPEDRQRMVQAIRADASELADLAHHHCGSFVVREMRRTEGQRR</sequence>
<dbReference type="GO" id="GO:0005737">
    <property type="term" value="C:cytoplasm"/>
    <property type="evidence" value="ECO:0007669"/>
    <property type="project" value="TreeGrafter"/>
</dbReference>
<evidence type="ECO:0000313" key="5">
    <source>
        <dbReference type="EMBL" id="CAE8630574.1"/>
    </source>
</evidence>
<dbReference type="GO" id="GO:0010608">
    <property type="term" value="P:post-transcriptional regulation of gene expression"/>
    <property type="evidence" value="ECO:0007669"/>
    <property type="project" value="TreeGrafter"/>
</dbReference>
<evidence type="ECO:0000313" key="7">
    <source>
        <dbReference type="Proteomes" id="UP000626109"/>
    </source>
</evidence>
<dbReference type="InterPro" id="IPR001313">
    <property type="entry name" value="Pumilio_RNA-bd_rpt"/>
</dbReference>
<organism evidence="6 7">
    <name type="scientific">Polarella glacialis</name>
    <name type="common">Dinoflagellate</name>
    <dbReference type="NCBI Taxonomy" id="89957"/>
    <lineage>
        <taxon>Eukaryota</taxon>
        <taxon>Sar</taxon>
        <taxon>Alveolata</taxon>
        <taxon>Dinophyceae</taxon>
        <taxon>Suessiales</taxon>
        <taxon>Suessiaceae</taxon>
        <taxon>Polarella</taxon>
    </lineage>
</organism>
<evidence type="ECO:0000256" key="1">
    <source>
        <dbReference type="ARBA" id="ARBA00022737"/>
    </source>
</evidence>
<feature type="repeat" description="Pumilio" evidence="2">
    <location>
        <begin position="460"/>
        <end position="495"/>
    </location>
</feature>
<evidence type="ECO:0000256" key="3">
    <source>
        <dbReference type="SAM" id="MobiDB-lite"/>
    </source>
</evidence>
<feature type="repeat" description="Pumilio" evidence="2">
    <location>
        <begin position="532"/>
        <end position="567"/>
    </location>
</feature>
<dbReference type="InterPro" id="IPR016024">
    <property type="entry name" value="ARM-type_fold"/>
</dbReference>
<dbReference type="Proteomes" id="UP000626109">
    <property type="component" value="Unassembled WGS sequence"/>
</dbReference>
<feature type="repeat" description="Pumilio" evidence="2">
    <location>
        <begin position="423"/>
        <end position="459"/>
    </location>
</feature>
<dbReference type="InterPro" id="IPR011989">
    <property type="entry name" value="ARM-like"/>
</dbReference>
<name>A0A813L7R9_POLGL</name>
<keyword evidence="8" id="KW-1185">Reference proteome</keyword>
<dbReference type="GO" id="GO:0003729">
    <property type="term" value="F:mRNA binding"/>
    <property type="evidence" value="ECO:0007669"/>
    <property type="project" value="TreeGrafter"/>
</dbReference>
<dbReference type="InterPro" id="IPR033133">
    <property type="entry name" value="PUM-HD"/>
</dbReference>
<reference evidence="6" key="1">
    <citation type="submission" date="2021-02" db="EMBL/GenBank/DDBJ databases">
        <authorList>
            <person name="Dougan E. K."/>
            <person name="Rhodes N."/>
            <person name="Thang M."/>
            <person name="Chan C."/>
        </authorList>
    </citation>
    <scope>NUCLEOTIDE SEQUENCE</scope>
</reference>
<dbReference type="Pfam" id="PF00806">
    <property type="entry name" value="PUF"/>
    <property type="match status" value="5"/>
</dbReference>
<feature type="region of interest" description="Disordered" evidence="3">
    <location>
        <begin position="224"/>
        <end position="247"/>
    </location>
</feature>
<evidence type="ECO:0000313" key="6">
    <source>
        <dbReference type="EMBL" id="CAE8720971.1"/>
    </source>
</evidence>
<dbReference type="Gene3D" id="1.25.10.10">
    <property type="entry name" value="Leucine-rich Repeat Variant"/>
    <property type="match status" value="1"/>
</dbReference>
<feature type="region of interest" description="Disordered" evidence="3">
    <location>
        <begin position="23"/>
        <end position="75"/>
    </location>
</feature>